<dbReference type="SUPFAM" id="SSF88659">
    <property type="entry name" value="Sigma3 and sigma4 domains of RNA polymerase sigma factors"/>
    <property type="match status" value="1"/>
</dbReference>
<dbReference type="PROSITE" id="PS01063">
    <property type="entry name" value="SIGMA70_ECF"/>
    <property type="match status" value="1"/>
</dbReference>
<dbReference type="SUPFAM" id="SSF88946">
    <property type="entry name" value="Sigma2 domain of RNA polymerase sigma factors"/>
    <property type="match status" value="1"/>
</dbReference>
<dbReference type="InterPro" id="IPR007627">
    <property type="entry name" value="RNA_pol_sigma70_r2"/>
</dbReference>
<dbReference type="Pfam" id="PF04545">
    <property type="entry name" value="Sigma70_r4"/>
    <property type="match status" value="1"/>
</dbReference>
<dbReference type="GO" id="GO:0003677">
    <property type="term" value="F:DNA binding"/>
    <property type="evidence" value="ECO:0007669"/>
    <property type="project" value="UniProtKB-KW"/>
</dbReference>
<keyword evidence="3 6" id="KW-0731">Sigma factor</keyword>
<evidence type="ECO:0000256" key="6">
    <source>
        <dbReference type="RuleBase" id="RU000716"/>
    </source>
</evidence>
<feature type="compositionally biased region" description="Basic residues" evidence="7">
    <location>
        <begin position="1"/>
        <end position="10"/>
    </location>
</feature>
<feature type="domain" description="RNA polymerase sigma-70 region 4" evidence="9">
    <location>
        <begin position="232"/>
        <end position="278"/>
    </location>
</feature>
<dbReference type="PANTHER" id="PTHR43133:SF57">
    <property type="entry name" value="RNA POLYMERASE SIGMA-70 FACTOR"/>
    <property type="match status" value="1"/>
</dbReference>
<dbReference type="InterPro" id="IPR013324">
    <property type="entry name" value="RNA_pol_sigma_r3/r4-like"/>
</dbReference>
<dbReference type="InterPro" id="IPR036388">
    <property type="entry name" value="WH-like_DNA-bd_sf"/>
</dbReference>
<evidence type="ECO:0000256" key="3">
    <source>
        <dbReference type="ARBA" id="ARBA00023082"/>
    </source>
</evidence>
<dbReference type="InterPro" id="IPR000838">
    <property type="entry name" value="RNA_pol_sigma70_ECF_CS"/>
</dbReference>
<comment type="caution">
    <text evidence="10">The sequence shown here is derived from an EMBL/GenBank/DDBJ whole genome shotgun (WGS) entry which is preliminary data.</text>
</comment>
<organism evidence="10 11">
    <name type="scientific">Pseudonocardia endophytica</name>
    <dbReference type="NCBI Taxonomy" id="401976"/>
    <lineage>
        <taxon>Bacteria</taxon>
        <taxon>Bacillati</taxon>
        <taxon>Actinomycetota</taxon>
        <taxon>Actinomycetes</taxon>
        <taxon>Pseudonocardiales</taxon>
        <taxon>Pseudonocardiaceae</taxon>
        <taxon>Pseudonocardia</taxon>
    </lineage>
</organism>
<accession>A0A4R1HKT9</accession>
<evidence type="ECO:0000256" key="7">
    <source>
        <dbReference type="SAM" id="MobiDB-lite"/>
    </source>
</evidence>
<reference evidence="10 11" key="1">
    <citation type="submission" date="2019-03" db="EMBL/GenBank/DDBJ databases">
        <title>Sequencing the genomes of 1000 actinobacteria strains.</title>
        <authorList>
            <person name="Klenk H.-P."/>
        </authorList>
    </citation>
    <scope>NUCLEOTIDE SEQUENCE [LARGE SCALE GENOMIC DNA]</scope>
    <source>
        <strain evidence="10 11">DSM 44969</strain>
    </source>
</reference>
<evidence type="ECO:0000259" key="8">
    <source>
        <dbReference type="Pfam" id="PF04542"/>
    </source>
</evidence>
<proteinExistence type="inferred from homology"/>
<evidence type="ECO:0000313" key="11">
    <source>
        <dbReference type="Proteomes" id="UP000295560"/>
    </source>
</evidence>
<feature type="compositionally biased region" description="Basic and acidic residues" evidence="7">
    <location>
        <begin position="11"/>
        <end position="32"/>
    </location>
</feature>
<dbReference type="EMBL" id="SMFZ01000002">
    <property type="protein sequence ID" value="TCK20189.1"/>
    <property type="molecule type" value="Genomic_DNA"/>
</dbReference>
<evidence type="ECO:0000256" key="4">
    <source>
        <dbReference type="ARBA" id="ARBA00023125"/>
    </source>
</evidence>
<keyword evidence="4 6" id="KW-0238">DNA-binding</keyword>
<keyword evidence="2 6" id="KW-0805">Transcription regulation</keyword>
<feature type="region of interest" description="Disordered" evidence="7">
    <location>
        <begin position="1"/>
        <end position="109"/>
    </location>
</feature>
<dbReference type="AlphaFoldDB" id="A0A4R1HKT9"/>
<comment type="similarity">
    <text evidence="1 6">Belongs to the sigma-70 factor family. ECF subfamily.</text>
</comment>
<dbReference type="PANTHER" id="PTHR43133">
    <property type="entry name" value="RNA POLYMERASE ECF-TYPE SIGMA FACTO"/>
    <property type="match status" value="1"/>
</dbReference>
<dbReference type="Gene3D" id="1.10.10.10">
    <property type="entry name" value="Winged helix-like DNA-binding domain superfamily/Winged helix DNA-binding domain"/>
    <property type="match status" value="1"/>
</dbReference>
<dbReference type="GO" id="GO:0006352">
    <property type="term" value="P:DNA-templated transcription initiation"/>
    <property type="evidence" value="ECO:0007669"/>
    <property type="project" value="InterPro"/>
</dbReference>
<evidence type="ECO:0000256" key="2">
    <source>
        <dbReference type="ARBA" id="ARBA00023015"/>
    </source>
</evidence>
<dbReference type="Pfam" id="PF04542">
    <property type="entry name" value="Sigma70_r2"/>
    <property type="match status" value="1"/>
</dbReference>
<dbReference type="InterPro" id="IPR014284">
    <property type="entry name" value="RNA_pol_sigma-70_dom"/>
</dbReference>
<dbReference type="InterPro" id="IPR007630">
    <property type="entry name" value="RNA_pol_sigma70_r4"/>
</dbReference>
<dbReference type="InterPro" id="IPR039425">
    <property type="entry name" value="RNA_pol_sigma-70-like"/>
</dbReference>
<evidence type="ECO:0000313" key="10">
    <source>
        <dbReference type="EMBL" id="TCK20189.1"/>
    </source>
</evidence>
<dbReference type="Proteomes" id="UP000295560">
    <property type="component" value="Unassembled WGS sequence"/>
</dbReference>
<dbReference type="NCBIfam" id="TIGR02937">
    <property type="entry name" value="sigma70-ECF"/>
    <property type="match status" value="1"/>
</dbReference>
<evidence type="ECO:0000256" key="5">
    <source>
        <dbReference type="ARBA" id="ARBA00023163"/>
    </source>
</evidence>
<gene>
    <name evidence="10" type="ORF">EV378_4139</name>
</gene>
<sequence length="287" mass="31929">MRPQRLLRQHVRPDVRTDTGEHRPVGPDRTDTVRPQPDGEAPMPSASSPTPTMAHTEAVAEGQGPPGSAQSMPLPRQRPRDVAQADPRTAAVDTPQEQEPPDPSTEEGSSWALVEACQAGDARAFGELYERYHDVVYRYVLFRMGDRAFAEDVTQETFVRALRRISSVSYQGRDIGAWFVTIARNLIFDYVKSSRYRLESTTSEIVELSPATGGPEQQVLENATNSELVASIDKLNPDQRECIQLRFLKGLSVAETAEIMDRNEGAVKALQHRAVRRLAQLLPDGLR</sequence>
<feature type="compositionally biased region" description="Low complexity" evidence="7">
    <location>
        <begin position="41"/>
        <end position="54"/>
    </location>
</feature>
<dbReference type="CDD" id="cd06171">
    <property type="entry name" value="Sigma70_r4"/>
    <property type="match status" value="1"/>
</dbReference>
<protein>
    <recommendedName>
        <fullName evidence="6">RNA polymerase sigma factor</fullName>
    </recommendedName>
</protein>
<dbReference type="GO" id="GO:0016987">
    <property type="term" value="F:sigma factor activity"/>
    <property type="evidence" value="ECO:0007669"/>
    <property type="project" value="UniProtKB-KW"/>
</dbReference>
<keyword evidence="5 6" id="KW-0804">Transcription</keyword>
<feature type="domain" description="RNA polymerase sigma-70 region 2" evidence="8">
    <location>
        <begin position="128"/>
        <end position="195"/>
    </location>
</feature>
<evidence type="ECO:0000259" key="9">
    <source>
        <dbReference type="Pfam" id="PF04545"/>
    </source>
</evidence>
<name>A0A4R1HKT9_PSEEN</name>
<evidence type="ECO:0000256" key="1">
    <source>
        <dbReference type="ARBA" id="ARBA00010641"/>
    </source>
</evidence>
<dbReference type="InterPro" id="IPR013325">
    <property type="entry name" value="RNA_pol_sigma_r2"/>
</dbReference>
<dbReference type="Gene3D" id="1.10.1740.10">
    <property type="match status" value="1"/>
</dbReference>
<keyword evidence="11" id="KW-1185">Reference proteome</keyword>